<keyword evidence="7" id="KW-0472">Membrane</keyword>
<dbReference type="GO" id="GO:0003755">
    <property type="term" value="F:peptidyl-prolyl cis-trans isomerase activity"/>
    <property type="evidence" value="ECO:0007669"/>
    <property type="project" value="UniProtKB-UniRule"/>
</dbReference>
<evidence type="ECO:0000256" key="6">
    <source>
        <dbReference type="RuleBase" id="RU003915"/>
    </source>
</evidence>
<name>A0A832UVW7_9ARCH</name>
<reference evidence="9 10" key="1">
    <citation type="journal article" name="Nat. Commun.">
        <title>Undinarchaeota illuminate DPANN phylogeny and the impact of gene transfer on archaeal evolution.</title>
        <authorList>
            <person name="Dombrowski N."/>
            <person name="Williams T.A."/>
            <person name="Sun J."/>
            <person name="Woodcroft B.J."/>
            <person name="Lee J.H."/>
            <person name="Minh B.Q."/>
            <person name="Rinke C."/>
            <person name="Spang A."/>
        </authorList>
    </citation>
    <scope>NUCLEOTIDE SEQUENCE [LARGE SCALE GENOMIC DNA]</scope>
    <source>
        <strain evidence="9">MAG_bin1129</strain>
    </source>
</reference>
<evidence type="ECO:0000313" key="9">
    <source>
        <dbReference type="EMBL" id="HIK00730.1"/>
    </source>
</evidence>
<dbReference type="AlphaFoldDB" id="A0A832UVW7"/>
<dbReference type="Pfam" id="PF00254">
    <property type="entry name" value="FKBP_C"/>
    <property type="match status" value="1"/>
</dbReference>
<dbReference type="SUPFAM" id="SSF54534">
    <property type="entry name" value="FKBP-like"/>
    <property type="match status" value="2"/>
</dbReference>
<evidence type="ECO:0000259" key="8">
    <source>
        <dbReference type="PROSITE" id="PS50059"/>
    </source>
</evidence>
<dbReference type="InterPro" id="IPR046357">
    <property type="entry name" value="PPIase_dom_sf"/>
</dbReference>
<evidence type="ECO:0000256" key="2">
    <source>
        <dbReference type="ARBA" id="ARBA00006577"/>
    </source>
</evidence>
<dbReference type="PANTHER" id="PTHR47861">
    <property type="entry name" value="FKBP-TYPE PEPTIDYL-PROLYL CIS-TRANS ISOMERASE SLYD"/>
    <property type="match status" value="1"/>
</dbReference>
<accession>A0A832UVW7</accession>
<keyword evidence="10" id="KW-1185">Reference proteome</keyword>
<dbReference type="PANTHER" id="PTHR47861:SF4">
    <property type="entry name" value="FKBP-TYPE 16 KDA PEPTIDYL-PROLYL CIS-TRANS ISOMERASE"/>
    <property type="match status" value="1"/>
</dbReference>
<keyword evidence="4 5" id="KW-0413">Isomerase</keyword>
<feature type="transmembrane region" description="Helical" evidence="7">
    <location>
        <begin position="5"/>
        <end position="23"/>
    </location>
</feature>
<comment type="similarity">
    <text evidence="2 6">Belongs to the FKBP-type PPIase family.</text>
</comment>
<evidence type="ECO:0000256" key="3">
    <source>
        <dbReference type="ARBA" id="ARBA00023110"/>
    </source>
</evidence>
<dbReference type="Proteomes" id="UP000646946">
    <property type="component" value="Unassembled WGS sequence"/>
</dbReference>
<dbReference type="Gene3D" id="3.10.50.40">
    <property type="match status" value="2"/>
</dbReference>
<evidence type="ECO:0000313" key="10">
    <source>
        <dbReference type="Proteomes" id="UP000646946"/>
    </source>
</evidence>
<dbReference type="InterPro" id="IPR001179">
    <property type="entry name" value="PPIase_FKBP_dom"/>
</dbReference>
<sequence>MRKIFVYLVLIALFALIAFYFLLPKAPSPQEGDIVWLTLVGKLENGTIVDNRTNFFVLNSTELLPGIFQEVLTMHENEMREVILPSERAFGKYNFDLLQSVDRISSVDRYQNFSKEEFATLTKEKPEVYKLYILKDIAWHVNITNMTRTTIFIEHKPVLQSLYFDPLSTQWAVRVRGIDPDKIIYTYEPKVGAPTVFGGKPGVVKEMDGFRIIVDLNHPLAGKTITYNIKLWNFTSA</sequence>
<evidence type="ECO:0000256" key="5">
    <source>
        <dbReference type="PROSITE-ProRule" id="PRU00277"/>
    </source>
</evidence>
<evidence type="ECO:0000256" key="1">
    <source>
        <dbReference type="ARBA" id="ARBA00000971"/>
    </source>
</evidence>
<organism evidence="9 10">
    <name type="scientific">Candidatus Naiadarchaeum limnaeum</name>
    <dbReference type="NCBI Taxonomy" id="2756139"/>
    <lineage>
        <taxon>Archaea</taxon>
        <taxon>Candidatus Undinarchaeota</taxon>
        <taxon>Candidatus Undinarchaeia</taxon>
        <taxon>Candidatus Naiadarchaeales</taxon>
        <taxon>Candidatus Naiadarchaeaceae</taxon>
        <taxon>Candidatus Naiadarchaeum</taxon>
    </lineage>
</organism>
<evidence type="ECO:0000256" key="4">
    <source>
        <dbReference type="ARBA" id="ARBA00023235"/>
    </source>
</evidence>
<protein>
    <recommendedName>
        <fullName evidence="6">Peptidyl-prolyl cis-trans isomerase</fullName>
        <ecNumber evidence="6">5.2.1.8</ecNumber>
    </recommendedName>
</protein>
<comment type="caution">
    <text evidence="9">The sequence shown here is derived from an EMBL/GenBank/DDBJ whole genome shotgun (WGS) entry which is preliminary data.</text>
</comment>
<comment type="catalytic activity">
    <reaction evidence="1 5 6">
        <text>[protein]-peptidylproline (omega=180) = [protein]-peptidylproline (omega=0)</text>
        <dbReference type="Rhea" id="RHEA:16237"/>
        <dbReference type="Rhea" id="RHEA-COMP:10747"/>
        <dbReference type="Rhea" id="RHEA-COMP:10748"/>
        <dbReference type="ChEBI" id="CHEBI:83833"/>
        <dbReference type="ChEBI" id="CHEBI:83834"/>
        <dbReference type="EC" id="5.2.1.8"/>
    </reaction>
</comment>
<dbReference type="PROSITE" id="PS50059">
    <property type="entry name" value="FKBP_PPIASE"/>
    <property type="match status" value="1"/>
</dbReference>
<proteinExistence type="inferred from homology"/>
<keyword evidence="7" id="KW-1133">Transmembrane helix</keyword>
<keyword evidence="7" id="KW-0812">Transmembrane</keyword>
<evidence type="ECO:0000256" key="7">
    <source>
        <dbReference type="SAM" id="Phobius"/>
    </source>
</evidence>
<gene>
    <name evidence="9" type="ORF">H1016_04270</name>
</gene>
<feature type="domain" description="PPIase FKBP-type" evidence="8">
    <location>
        <begin position="32"/>
        <end position="94"/>
    </location>
</feature>
<dbReference type="EMBL" id="DVAB01000036">
    <property type="protein sequence ID" value="HIK00730.1"/>
    <property type="molecule type" value="Genomic_DNA"/>
</dbReference>
<keyword evidence="3 5" id="KW-0697">Rotamase</keyword>
<dbReference type="EC" id="5.2.1.8" evidence="6"/>